<dbReference type="STRING" id="290052.ASU35_16755"/>
<dbReference type="AlphaFoldDB" id="A0A0V8QIS9"/>
<protein>
    <submittedName>
        <fullName evidence="1">Transposase</fullName>
    </submittedName>
</protein>
<dbReference type="EMBL" id="LNAM01000007">
    <property type="protein sequence ID" value="KSV60482.1"/>
    <property type="molecule type" value="Genomic_DNA"/>
</dbReference>
<gene>
    <name evidence="1" type="ORF">ASU35_16755</name>
</gene>
<evidence type="ECO:0000313" key="2">
    <source>
        <dbReference type="Proteomes" id="UP000054874"/>
    </source>
</evidence>
<organism evidence="1 2">
    <name type="scientific">Acetivibrio ethanolgignens</name>
    <dbReference type="NCBI Taxonomy" id="290052"/>
    <lineage>
        <taxon>Bacteria</taxon>
        <taxon>Bacillati</taxon>
        <taxon>Bacillota</taxon>
        <taxon>Clostridia</taxon>
        <taxon>Eubacteriales</taxon>
        <taxon>Oscillospiraceae</taxon>
        <taxon>Acetivibrio</taxon>
    </lineage>
</organism>
<dbReference type="RefSeq" id="WP_058351339.1">
    <property type="nucleotide sequence ID" value="NZ_CABMMD010000007.1"/>
</dbReference>
<reference evidence="1 2" key="1">
    <citation type="submission" date="2015-11" db="EMBL/GenBank/DDBJ databases">
        <title>Butyribacter intestini gen. nov., sp. nov., a butyric acid-producing bacterium of the family Lachnospiraceae isolated from the human faeces.</title>
        <authorList>
            <person name="Zou Y."/>
            <person name="Xue W."/>
            <person name="Luo G."/>
            <person name="Lv M."/>
        </authorList>
    </citation>
    <scope>NUCLEOTIDE SEQUENCE [LARGE SCALE GENOMIC DNA]</scope>
    <source>
        <strain evidence="1 2">ACET-33324</strain>
    </source>
</reference>
<name>A0A0V8QIS9_9FIRM</name>
<keyword evidence="2" id="KW-1185">Reference proteome</keyword>
<evidence type="ECO:0000313" key="1">
    <source>
        <dbReference type="EMBL" id="KSV60482.1"/>
    </source>
</evidence>
<comment type="caution">
    <text evidence="1">The sequence shown here is derived from an EMBL/GenBank/DDBJ whole genome shotgun (WGS) entry which is preliminary data.</text>
</comment>
<proteinExistence type="predicted"/>
<accession>A0A0V8QIS9</accession>
<dbReference type="Proteomes" id="UP000054874">
    <property type="component" value="Unassembled WGS sequence"/>
</dbReference>
<sequence>MIEGYLTINEVAENWSITPRRVRAMCLNGQIIGAAKLGREWAVPVETQKPVDGRITTGKYRNWRKSSDE</sequence>